<dbReference type="Pfam" id="PF03372">
    <property type="entry name" value="Exo_endo_phos"/>
    <property type="match status" value="1"/>
</dbReference>
<feature type="transmembrane region" description="Helical" evidence="1">
    <location>
        <begin position="64"/>
        <end position="84"/>
    </location>
</feature>
<evidence type="ECO:0000313" key="3">
    <source>
        <dbReference type="EMBL" id="MCT7376032.1"/>
    </source>
</evidence>
<keyword evidence="4" id="KW-1185">Reference proteome</keyword>
<dbReference type="Gene3D" id="3.60.10.10">
    <property type="entry name" value="Endonuclease/exonuclease/phosphatase"/>
    <property type="match status" value="1"/>
</dbReference>
<evidence type="ECO:0000259" key="2">
    <source>
        <dbReference type="Pfam" id="PF03372"/>
    </source>
</evidence>
<dbReference type="RefSeq" id="WP_260903449.1">
    <property type="nucleotide sequence ID" value="NZ_JAOCZP010000003.1"/>
</dbReference>
<gene>
    <name evidence="3" type="ORF">N5A92_13420</name>
</gene>
<keyword evidence="1" id="KW-0472">Membrane</keyword>
<keyword evidence="1" id="KW-1133">Transmembrane helix</keyword>
<keyword evidence="3" id="KW-0378">Hydrolase</keyword>
<dbReference type="EMBL" id="JAOCZP010000003">
    <property type="protein sequence ID" value="MCT7376032.1"/>
    <property type="molecule type" value="Genomic_DNA"/>
</dbReference>
<evidence type="ECO:0000256" key="1">
    <source>
        <dbReference type="SAM" id="Phobius"/>
    </source>
</evidence>
<organism evidence="3 4">
    <name type="scientific">Chelativorans salis</name>
    <dbReference type="NCBI Taxonomy" id="2978478"/>
    <lineage>
        <taxon>Bacteria</taxon>
        <taxon>Pseudomonadati</taxon>
        <taxon>Pseudomonadota</taxon>
        <taxon>Alphaproteobacteria</taxon>
        <taxon>Hyphomicrobiales</taxon>
        <taxon>Phyllobacteriaceae</taxon>
        <taxon>Chelativorans</taxon>
    </lineage>
</organism>
<protein>
    <submittedName>
        <fullName evidence="3">Endonuclease/exonuclease/phosphatase family protein</fullName>
    </submittedName>
</protein>
<feature type="transmembrane region" description="Helical" evidence="1">
    <location>
        <begin position="41"/>
        <end position="57"/>
    </location>
</feature>
<dbReference type="GO" id="GO:0004519">
    <property type="term" value="F:endonuclease activity"/>
    <property type="evidence" value="ECO:0007669"/>
    <property type="project" value="UniProtKB-KW"/>
</dbReference>
<keyword evidence="3" id="KW-0540">Nuclease</keyword>
<keyword evidence="1" id="KW-0812">Transmembrane</keyword>
<evidence type="ECO:0000313" key="4">
    <source>
        <dbReference type="Proteomes" id="UP001320831"/>
    </source>
</evidence>
<name>A0ABT2LQC7_9HYPH</name>
<accession>A0ABT2LQC7</accession>
<dbReference type="SUPFAM" id="SSF56219">
    <property type="entry name" value="DNase I-like"/>
    <property type="match status" value="1"/>
</dbReference>
<dbReference type="InterPro" id="IPR036691">
    <property type="entry name" value="Endo/exonu/phosph_ase_sf"/>
</dbReference>
<keyword evidence="3" id="KW-0255">Endonuclease</keyword>
<sequence>MYDSRRLLPLLALSATLLTVPLVMGYWGTVHPAFDSLAHFRVHLAALVVILALPLLFARGWRRIGLAAVVLGGAAITSVTALPAGEVHAGGEMGAARYRLLQLNLRYDNRTPREVLSLIGRTQPDVVTLNEVSSAWLPELQLVENAYPHRIVCQPPSPIGGVAILSRRPFLHPSRAQCFDRGSLAIATVNFGGAAVDVAAIHLGWPWPFEQSWQIDDVVPVLERLSASAIIAGDLNAAPWSLTARRVAAAGGLTSVGNVGPTWLVRSAPDFLRRFAGLPIDNIFTKGRVVPIATRRFESVGSDHLPVLLEFAVRPEEEAAEVMQARIAGE</sequence>
<comment type="caution">
    <text evidence="3">The sequence shown here is derived from an EMBL/GenBank/DDBJ whole genome shotgun (WGS) entry which is preliminary data.</text>
</comment>
<dbReference type="Proteomes" id="UP001320831">
    <property type="component" value="Unassembled WGS sequence"/>
</dbReference>
<dbReference type="InterPro" id="IPR005135">
    <property type="entry name" value="Endo/exonuclease/phosphatase"/>
</dbReference>
<feature type="domain" description="Endonuclease/exonuclease/phosphatase" evidence="2">
    <location>
        <begin position="101"/>
        <end position="304"/>
    </location>
</feature>
<proteinExistence type="predicted"/>
<reference evidence="3 4" key="1">
    <citation type="submission" date="2022-09" db="EMBL/GenBank/DDBJ databases">
        <title>Chelativorans salina sp. nov., a novel slightly halophilic bacterium isolated from a saline lake sediment enrichment.</title>
        <authorList>
            <person name="Gao L."/>
            <person name="Fang B.-Z."/>
            <person name="Li W.-J."/>
        </authorList>
    </citation>
    <scope>NUCLEOTIDE SEQUENCE [LARGE SCALE GENOMIC DNA]</scope>
    <source>
        <strain evidence="3 4">EGI FJ00035</strain>
    </source>
</reference>